<sequence length="41" mass="4278">MGILKMILGFDSAATGVPVTTMNSAATISMMNDMAEQQTKA</sequence>
<organism evidence="1 2">
    <name type="scientific">Bifidobacterium canis</name>
    <dbReference type="NCBI Taxonomy" id="2610880"/>
    <lineage>
        <taxon>Bacteria</taxon>
        <taxon>Bacillati</taxon>
        <taxon>Actinomycetota</taxon>
        <taxon>Actinomycetes</taxon>
        <taxon>Bifidobacteriales</taxon>
        <taxon>Bifidobacteriaceae</taxon>
        <taxon>Bifidobacterium</taxon>
    </lineage>
</organism>
<dbReference type="RefSeq" id="WP_281349833.1">
    <property type="nucleotide sequence ID" value="NZ_WNLP01000004.1"/>
</dbReference>
<evidence type="ECO:0000313" key="1">
    <source>
        <dbReference type="EMBL" id="MUH59654.1"/>
    </source>
</evidence>
<evidence type="ECO:0000313" key="2">
    <source>
        <dbReference type="Proteomes" id="UP000487882"/>
    </source>
</evidence>
<dbReference type="AlphaFoldDB" id="A0A7K1J4S7"/>
<keyword evidence="2" id="KW-1185">Reference proteome</keyword>
<dbReference type="EMBL" id="WNLP01000004">
    <property type="protein sequence ID" value="MUH59654.1"/>
    <property type="molecule type" value="Genomic_DNA"/>
</dbReference>
<protein>
    <submittedName>
        <fullName evidence="1">Uncharacterized protein</fullName>
    </submittedName>
</protein>
<gene>
    <name evidence="1" type="ORF">GSD1FS_0989</name>
</gene>
<dbReference type="Proteomes" id="UP000487882">
    <property type="component" value="Unassembled WGS sequence"/>
</dbReference>
<reference evidence="1 2" key="1">
    <citation type="submission" date="2019-09" db="EMBL/GenBank/DDBJ databases">
        <title>Bifidobacterium canis sp. nov., isolated from the digestive tract of German Shepherd dog puppy.</title>
        <authorList>
            <person name="Bunesova V."/>
        </authorList>
    </citation>
    <scope>NUCLEOTIDE SEQUENCE [LARGE SCALE GENOMIC DNA]</scope>
    <source>
        <strain evidence="1 2">GSD1FS</strain>
    </source>
</reference>
<comment type="caution">
    <text evidence="1">The sequence shown here is derived from an EMBL/GenBank/DDBJ whole genome shotgun (WGS) entry which is preliminary data.</text>
</comment>
<accession>A0A7K1J4S7</accession>
<name>A0A7K1J4S7_9BIFI</name>
<proteinExistence type="predicted"/>